<protein>
    <submittedName>
        <fullName evidence="2">Uncharacterized protein</fullName>
    </submittedName>
</protein>
<feature type="compositionally biased region" description="Basic residues" evidence="1">
    <location>
        <begin position="150"/>
        <end position="160"/>
    </location>
</feature>
<dbReference type="RefSeq" id="WP_204603870.1">
    <property type="nucleotide sequence ID" value="NZ_JBHSED010000036.1"/>
</dbReference>
<evidence type="ECO:0000256" key="1">
    <source>
        <dbReference type="SAM" id="MobiDB-lite"/>
    </source>
</evidence>
<sequence>MKNDLKSIYFALPAEMKNTTRLMDSEELVKWVPVLPYGEAYRSMGISENGYWVVKVASGLCELTESHSYMYVMILLEQTVSEIRSQLTEFFNCSDIPIDPDSVFPFREIVKFGLEQQDEYWVGLAFDWYECLPLMKKNSLKDSLEKLAKSKRASQKLRQRASKEVGSKLPKR</sequence>
<gene>
    <name evidence="2" type="ORF">ACFO1S_17530</name>
</gene>
<feature type="region of interest" description="Disordered" evidence="1">
    <location>
        <begin position="150"/>
        <end position="172"/>
    </location>
</feature>
<dbReference type="EMBL" id="JBHSED010000036">
    <property type="protein sequence ID" value="MFC4305236.1"/>
    <property type="molecule type" value="Genomic_DNA"/>
</dbReference>
<proteinExistence type="predicted"/>
<reference evidence="3" key="1">
    <citation type="journal article" date="2019" name="Int. J. Syst. Evol. Microbiol.">
        <title>The Global Catalogue of Microorganisms (GCM) 10K type strain sequencing project: providing services to taxonomists for standard genome sequencing and annotation.</title>
        <authorList>
            <consortium name="The Broad Institute Genomics Platform"/>
            <consortium name="The Broad Institute Genome Sequencing Center for Infectious Disease"/>
            <person name="Wu L."/>
            <person name="Ma J."/>
        </authorList>
    </citation>
    <scope>NUCLEOTIDE SEQUENCE [LARGE SCALE GENOMIC DNA]</scope>
    <source>
        <strain evidence="3">CGMCC 4.1641</strain>
    </source>
</reference>
<evidence type="ECO:0000313" key="3">
    <source>
        <dbReference type="Proteomes" id="UP001595755"/>
    </source>
</evidence>
<dbReference type="Proteomes" id="UP001595755">
    <property type="component" value="Unassembled WGS sequence"/>
</dbReference>
<keyword evidence="3" id="KW-1185">Reference proteome</keyword>
<organism evidence="2 3">
    <name type="scientific">Cohnella boryungensis</name>
    <dbReference type="NCBI Taxonomy" id="768479"/>
    <lineage>
        <taxon>Bacteria</taxon>
        <taxon>Bacillati</taxon>
        <taxon>Bacillota</taxon>
        <taxon>Bacilli</taxon>
        <taxon>Bacillales</taxon>
        <taxon>Paenibacillaceae</taxon>
        <taxon>Cohnella</taxon>
    </lineage>
</organism>
<comment type="caution">
    <text evidence="2">The sequence shown here is derived from an EMBL/GenBank/DDBJ whole genome shotgun (WGS) entry which is preliminary data.</text>
</comment>
<accession>A0ABV8SCF7</accession>
<name>A0ABV8SCF7_9BACL</name>
<evidence type="ECO:0000313" key="2">
    <source>
        <dbReference type="EMBL" id="MFC4305236.1"/>
    </source>
</evidence>